<keyword evidence="8" id="KW-1185">Reference proteome</keyword>
<feature type="transmembrane region" description="Helical" evidence="6">
    <location>
        <begin position="55"/>
        <end position="76"/>
    </location>
</feature>
<dbReference type="AlphaFoldDB" id="A0A8J7AEU3"/>
<feature type="transmembrane region" description="Helical" evidence="6">
    <location>
        <begin position="225"/>
        <end position="244"/>
    </location>
</feature>
<feature type="transmembrane region" description="Helical" evidence="6">
    <location>
        <begin position="5"/>
        <end position="20"/>
    </location>
</feature>
<evidence type="ECO:0000256" key="2">
    <source>
        <dbReference type="ARBA" id="ARBA00009773"/>
    </source>
</evidence>
<dbReference type="Proteomes" id="UP000636505">
    <property type="component" value="Unassembled WGS sequence"/>
</dbReference>
<name>A0A8J7AEU3_9CYAN</name>
<evidence type="ECO:0000256" key="4">
    <source>
        <dbReference type="ARBA" id="ARBA00022989"/>
    </source>
</evidence>
<dbReference type="EMBL" id="JADEXG010000003">
    <property type="protein sequence ID" value="MBE9076123.1"/>
    <property type="molecule type" value="Genomic_DNA"/>
</dbReference>
<feature type="transmembrane region" description="Helical" evidence="6">
    <location>
        <begin position="194"/>
        <end position="219"/>
    </location>
</feature>
<dbReference type="PANTHER" id="PTHR21716:SF62">
    <property type="entry name" value="TRANSPORT PROTEIN YDBI-RELATED"/>
    <property type="match status" value="1"/>
</dbReference>
<evidence type="ECO:0000256" key="1">
    <source>
        <dbReference type="ARBA" id="ARBA00004141"/>
    </source>
</evidence>
<dbReference type="Pfam" id="PF01594">
    <property type="entry name" value="AI-2E_transport"/>
    <property type="match status" value="1"/>
</dbReference>
<keyword evidence="5 6" id="KW-0472">Membrane</keyword>
<evidence type="ECO:0000256" key="6">
    <source>
        <dbReference type="SAM" id="Phobius"/>
    </source>
</evidence>
<comment type="similarity">
    <text evidence="2">Belongs to the autoinducer-2 exporter (AI-2E) (TC 2.A.86) family.</text>
</comment>
<feature type="transmembrane region" description="Helical" evidence="6">
    <location>
        <begin position="291"/>
        <end position="321"/>
    </location>
</feature>
<evidence type="ECO:0000313" key="7">
    <source>
        <dbReference type="EMBL" id="MBE9076123.1"/>
    </source>
</evidence>
<sequence>MRFGKLVGFVLFVALLYILWKIRQVLLLAFTAVAFATVLNHLVRRLQKLGIPRGAAVGLTVVGVLGILAAAIAFIAPSLVSKIPESASLSEQGLIRIQEWYGQFQGMIPGQVLQGVSTQDLWQRLREANSNWTGGFFKVFSGSVNFVLDLLLVIVVTIMLLSNPMAYRRVFLLAFPKFYRSRADDILTDCENALVGWAIGIGFNMVVITLLSGLGLWFLGVPLPIVNAILAGLLTFIPNVGPFLSVIPPTLMALTVSPWRAIAVVILYIVIQQVESNLLTPLVMKRQVSLLPAITLLSQVIFAAFFGLLGLFLALPLVVVLQVWAKALLVEDILNTWPQPRWAKIADSVQGPGH</sequence>
<comment type="caution">
    <text evidence="7">The sequence shown here is derived from an EMBL/GenBank/DDBJ whole genome shotgun (WGS) entry which is preliminary data.</text>
</comment>
<dbReference type="GO" id="GO:0016020">
    <property type="term" value="C:membrane"/>
    <property type="evidence" value="ECO:0007669"/>
    <property type="project" value="UniProtKB-SubCell"/>
</dbReference>
<organism evidence="7 8">
    <name type="scientific">Vasconcelosia minhoensis LEGE 07310</name>
    <dbReference type="NCBI Taxonomy" id="915328"/>
    <lineage>
        <taxon>Bacteria</taxon>
        <taxon>Bacillati</taxon>
        <taxon>Cyanobacteriota</taxon>
        <taxon>Cyanophyceae</taxon>
        <taxon>Nodosilineales</taxon>
        <taxon>Cymatolegaceae</taxon>
        <taxon>Vasconcelosia</taxon>
        <taxon>Vasconcelosia minhoensis</taxon>
    </lineage>
</organism>
<gene>
    <name evidence="7" type="ORF">IQ241_02240</name>
</gene>
<comment type="subcellular location">
    <subcellularLocation>
        <location evidence="1">Membrane</location>
        <topology evidence="1">Multi-pass membrane protein</topology>
    </subcellularLocation>
</comment>
<reference evidence="7" key="1">
    <citation type="submission" date="2020-10" db="EMBL/GenBank/DDBJ databases">
        <authorList>
            <person name="Castelo-Branco R."/>
            <person name="Eusebio N."/>
            <person name="Adriana R."/>
            <person name="Vieira A."/>
            <person name="Brugerolle De Fraissinette N."/>
            <person name="Rezende De Castro R."/>
            <person name="Schneider M.P."/>
            <person name="Vasconcelos V."/>
            <person name="Leao P.N."/>
        </authorList>
    </citation>
    <scope>NUCLEOTIDE SEQUENCE</scope>
    <source>
        <strain evidence="7">LEGE 07310</strain>
    </source>
</reference>
<keyword evidence="3 6" id="KW-0812">Transmembrane</keyword>
<evidence type="ECO:0000256" key="3">
    <source>
        <dbReference type="ARBA" id="ARBA00022692"/>
    </source>
</evidence>
<dbReference type="PANTHER" id="PTHR21716">
    <property type="entry name" value="TRANSMEMBRANE PROTEIN"/>
    <property type="match status" value="1"/>
</dbReference>
<evidence type="ECO:0000313" key="8">
    <source>
        <dbReference type="Proteomes" id="UP000636505"/>
    </source>
</evidence>
<accession>A0A8J7AEU3</accession>
<feature type="transmembrane region" description="Helical" evidence="6">
    <location>
        <begin position="26"/>
        <end position="43"/>
    </location>
</feature>
<proteinExistence type="inferred from homology"/>
<feature type="transmembrane region" description="Helical" evidence="6">
    <location>
        <begin position="251"/>
        <end position="271"/>
    </location>
</feature>
<keyword evidence="4 6" id="KW-1133">Transmembrane helix</keyword>
<dbReference type="GO" id="GO:0055085">
    <property type="term" value="P:transmembrane transport"/>
    <property type="evidence" value="ECO:0007669"/>
    <property type="project" value="TreeGrafter"/>
</dbReference>
<dbReference type="RefSeq" id="WP_193904777.1">
    <property type="nucleotide sequence ID" value="NZ_JADEXG010000003.1"/>
</dbReference>
<protein>
    <submittedName>
        <fullName evidence="7">AI-2E family transporter</fullName>
    </submittedName>
</protein>
<evidence type="ECO:0000256" key="5">
    <source>
        <dbReference type="ARBA" id="ARBA00023136"/>
    </source>
</evidence>
<feature type="transmembrane region" description="Helical" evidence="6">
    <location>
        <begin position="139"/>
        <end position="161"/>
    </location>
</feature>
<dbReference type="InterPro" id="IPR002549">
    <property type="entry name" value="AI-2E-like"/>
</dbReference>